<organism evidence="2">
    <name type="scientific">uncultured Gemmatimonadaceae bacterium</name>
    <dbReference type="NCBI Taxonomy" id="246130"/>
    <lineage>
        <taxon>Bacteria</taxon>
        <taxon>Pseudomonadati</taxon>
        <taxon>Gemmatimonadota</taxon>
        <taxon>Gemmatimonadia</taxon>
        <taxon>Gemmatimonadales</taxon>
        <taxon>Gemmatimonadaceae</taxon>
        <taxon>environmental samples</taxon>
    </lineage>
</organism>
<keyword evidence="2" id="KW-0449">Lipoprotein</keyword>
<feature type="compositionally biased region" description="Basic and acidic residues" evidence="1">
    <location>
        <begin position="76"/>
        <end position="100"/>
    </location>
</feature>
<feature type="non-terminal residue" evidence="2">
    <location>
        <position position="192"/>
    </location>
</feature>
<proteinExistence type="predicted"/>
<evidence type="ECO:0000313" key="2">
    <source>
        <dbReference type="EMBL" id="CAA9361719.1"/>
    </source>
</evidence>
<feature type="compositionally biased region" description="Basic and acidic residues" evidence="1">
    <location>
        <begin position="138"/>
        <end position="153"/>
    </location>
</feature>
<gene>
    <name evidence="2" type="ORF">AVDCRST_MAG11-4168</name>
</gene>
<protein>
    <submittedName>
        <fullName evidence="2">Putative lipoprotein</fullName>
    </submittedName>
</protein>
<feature type="compositionally biased region" description="Basic residues" evidence="1">
    <location>
        <begin position="115"/>
        <end position="132"/>
    </location>
</feature>
<feature type="compositionally biased region" description="Basic and acidic residues" evidence="1">
    <location>
        <begin position="175"/>
        <end position="192"/>
    </location>
</feature>
<name>A0A6J4MJV4_9BACT</name>
<feature type="compositionally biased region" description="Basic residues" evidence="1">
    <location>
        <begin position="36"/>
        <end position="45"/>
    </location>
</feature>
<feature type="region of interest" description="Disordered" evidence="1">
    <location>
        <begin position="1"/>
        <end position="192"/>
    </location>
</feature>
<accession>A0A6J4MJV4</accession>
<feature type="compositionally biased region" description="Basic residues" evidence="1">
    <location>
        <begin position="154"/>
        <end position="174"/>
    </location>
</feature>
<sequence>GASRRGASHPGRGVGRRGGAPPPRGRGRPDRDPRRRAVHRGRRALHAGDDRAPRAGHPHVAAGRDARGEPPPAALRAEDRPVAGGGDRAHAGVARRERAVRPGHLGVADDDDARHAHRRGARAARGRARRGVRPALPRVHDPPPRGRVEDGGRPRRHAARRAGRRRLRARQRRRDHADRRDRRDAPAAHRAV</sequence>
<reference evidence="2" key="1">
    <citation type="submission" date="2020-02" db="EMBL/GenBank/DDBJ databases">
        <authorList>
            <person name="Meier V. D."/>
        </authorList>
    </citation>
    <scope>NUCLEOTIDE SEQUENCE</scope>
    <source>
        <strain evidence="2">AVDCRST_MAG11</strain>
    </source>
</reference>
<dbReference type="AlphaFoldDB" id="A0A6J4MJV4"/>
<evidence type="ECO:0000256" key="1">
    <source>
        <dbReference type="SAM" id="MobiDB-lite"/>
    </source>
</evidence>
<feature type="non-terminal residue" evidence="2">
    <location>
        <position position="1"/>
    </location>
</feature>
<dbReference type="EMBL" id="CADCTU010000889">
    <property type="protein sequence ID" value="CAA9361719.1"/>
    <property type="molecule type" value="Genomic_DNA"/>
</dbReference>